<evidence type="ECO:0000256" key="10">
    <source>
        <dbReference type="SAM" id="Coils"/>
    </source>
</evidence>
<evidence type="ECO:0000256" key="9">
    <source>
        <dbReference type="RuleBase" id="RU004432"/>
    </source>
</evidence>
<dbReference type="Gene3D" id="1.10.8.60">
    <property type="match status" value="1"/>
</dbReference>
<dbReference type="Pfam" id="PF00004">
    <property type="entry name" value="AAA"/>
    <property type="match status" value="1"/>
</dbReference>
<evidence type="ECO:0000256" key="8">
    <source>
        <dbReference type="PROSITE-ProRule" id="PRU01251"/>
    </source>
</evidence>
<dbReference type="FunFam" id="3.40.50.300:FF:000025">
    <property type="entry name" value="ATP-dependent Clp protease subunit"/>
    <property type="match status" value="1"/>
</dbReference>
<evidence type="ECO:0000313" key="12">
    <source>
        <dbReference type="EMBL" id="EAK6316128.1"/>
    </source>
</evidence>
<dbReference type="CDD" id="cd19499">
    <property type="entry name" value="RecA-like_ClpB_Hsp104-like"/>
    <property type="match status" value="1"/>
</dbReference>
<evidence type="ECO:0000256" key="6">
    <source>
        <dbReference type="ARBA" id="ARBA00023186"/>
    </source>
</evidence>
<dbReference type="GO" id="GO:0005524">
    <property type="term" value="F:ATP binding"/>
    <property type="evidence" value="ECO:0007669"/>
    <property type="project" value="UniProtKB-KW"/>
</dbReference>
<dbReference type="EMBL" id="AACHVJ010000001">
    <property type="protein sequence ID" value="EAK6316128.1"/>
    <property type="molecule type" value="Genomic_DNA"/>
</dbReference>
<evidence type="ECO:0000259" key="11">
    <source>
        <dbReference type="PROSITE" id="PS51903"/>
    </source>
</evidence>
<keyword evidence="5 9" id="KW-0067">ATP-binding</keyword>
<evidence type="ECO:0000256" key="7">
    <source>
        <dbReference type="ARBA" id="ARBA00026057"/>
    </source>
</evidence>
<dbReference type="PROSITE" id="PS00871">
    <property type="entry name" value="CLPAB_2"/>
    <property type="match status" value="1"/>
</dbReference>
<keyword evidence="10" id="KW-0175">Coiled coil</keyword>
<evidence type="ECO:0000256" key="2">
    <source>
        <dbReference type="ARBA" id="ARBA00017574"/>
    </source>
</evidence>
<dbReference type="GO" id="GO:0034605">
    <property type="term" value="P:cellular response to heat"/>
    <property type="evidence" value="ECO:0007669"/>
    <property type="project" value="TreeGrafter"/>
</dbReference>
<dbReference type="SMART" id="SM01086">
    <property type="entry name" value="ClpB_D2-small"/>
    <property type="match status" value="1"/>
</dbReference>
<dbReference type="PROSITE" id="PS00870">
    <property type="entry name" value="CLPAB_1"/>
    <property type="match status" value="1"/>
</dbReference>
<evidence type="ECO:0000256" key="4">
    <source>
        <dbReference type="ARBA" id="ARBA00022741"/>
    </source>
</evidence>
<dbReference type="GO" id="GO:0016887">
    <property type="term" value="F:ATP hydrolysis activity"/>
    <property type="evidence" value="ECO:0007669"/>
    <property type="project" value="InterPro"/>
</dbReference>
<dbReference type="Pfam" id="PF17871">
    <property type="entry name" value="AAA_lid_9"/>
    <property type="match status" value="1"/>
</dbReference>
<dbReference type="FunFam" id="3.40.50.300:FF:000010">
    <property type="entry name" value="Chaperone clpB 1, putative"/>
    <property type="match status" value="1"/>
</dbReference>
<dbReference type="InterPro" id="IPR028299">
    <property type="entry name" value="ClpA/B_CS2"/>
</dbReference>
<dbReference type="InterPro" id="IPR019489">
    <property type="entry name" value="Clp_ATPase_C"/>
</dbReference>
<dbReference type="InterPro" id="IPR003959">
    <property type="entry name" value="ATPase_AAA_core"/>
</dbReference>
<accession>A0A5T1ZQY9</accession>
<feature type="domain" description="Clp R" evidence="11">
    <location>
        <begin position="4"/>
        <end position="147"/>
    </location>
</feature>
<dbReference type="SMART" id="SM00382">
    <property type="entry name" value="AAA"/>
    <property type="match status" value="2"/>
</dbReference>
<dbReference type="InterPro" id="IPR027417">
    <property type="entry name" value="P-loop_NTPase"/>
</dbReference>
<dbReference type="GO" id="GO:0005737">
    <property type="term" value="C:cytoplasm"/>
    <property type="evidence" value="ECO:0007669"/>
    <property type="project" value="TreeGrafter"/>
</dbReference>
<evidence type="ECO:0000256" key="3">
    <source>
        <dbReference type="ARBA" id="ARBA00022737"/>
    </source>
</evidence>
<dbReference type="InterPro" id="IPR001270">
    <property type="entry name" value="ClpA/B"/>
</dbReference>
<dbReference type="CDD" id="cd00009">
    <property type="entry name" value="AAA"/>
    <property type="match status" value="1"/>
</dbReference>
<organism evidence="12">
    <name type="scientific">Campylobacter coli</name>
    <dbReference type="NCBI Taxonomy" id="195"/>
    <lineage>
        <taxon>Bacteria</taxon>
        <taxon>Pseudomonadati</taxon>
        <taxon>Campylobacterota</taxon>
        <taxon>Epsilonproteobacteria</taxon>
        <taxon>Campylobacterales</taxon>
        <taxon>Campylobacteraceae</taxon>
        <taxon>Campylobacter</taxon>
    </lineage>
</organism>
<dbReference type="AlphaFoldDB" id="A0A5T1ZQY9"/>
<dbReference type="InterPro" id="IPR004176">
    <property type="entry name" value="Clp_R_N"/>
</dbReference>
<comment type="subunit">
    <text evidence="7">Homohexamer. The oligomerization is ATP-dependent.</text>
</comment>
<dbReference type="FunFam" id="3.40.50.300:FF:000120">
    <property type="entry name" value="ATP-dependent chaperone ClpB"/>
    <property type="match status" value="1"/>
</dbReference>
<dbReference type="PANTHER" id="PTHR11638:SF18">
    <property type="entry name" value="HEAT SHOCK PROTEIN 104"/>
    <property type="match status" value="1"/>
</dbReference>
<dbReference type="InterPro" id="IPR003593">
    <property type="entry name" value="AAA+_ATPase"/>
</dbReference>
<dbReference type="SUPFAM" id="SSF81923">
    <property type="entry name" value="Double Clp-N motif"/>
    <property type="match status" value="1"/>
</dbReference>
<dbReference type="SUPFAM" id="SSF52540">
    <property type="entry name" value="P-loop containing nucleoside triphosphate hydrolases"/>
    <property type="match status" value="2"/>
</dbReference>
<name>A0A5T1ZQY9_CAMCO</name>
<dbReference type="PANTHER" id="PTHR11638">
    <property type="entry name" value="ATP-DEPENDENT CLP PROTEASE"/>
    <property type="match status" value="1"/>
</dbReference>
<dbReference type="EMBL" id="AACOBW010000001">
    <property type="protein sequence ID" value="EAL4184512.1"/>
    <property type="molecule type" value="Genomic_DNA"/>
</dbReference>
<dbReference type="InterPro" id="IPR018368">
    <property type="entry name" value="ClpA/B_CS1"/>
</dbReference>
<gene>
    <name evidence="12" type="ORF">B6566_01235</name>
    <name evidence="13" type="ORF">CYT24_00975</name>
</gene>
<proteinExistence type="inferred from homology"/>
<dbReference type="Gene3D" id="3.40.50.300">
    <property type="entry name" value="P-loop containing nucleotide triphosphate hydrolases"/>
    <property type="match status" value="3"/>
</dbReference>
<dbReference type="Gene3D" id="1.10.1780.10">
    <property type="entry name" value="Clp, N-terminal domain"/>
    <property type="match status" value="1"/>
</dbReference>
<sequence length="866" mass="96549">MANIQEFLTDNMLSNLESAASLAIHSKNNEVVPLHLLWALIVDSSSILNQICNKFNISKEALELEIKSRISNLATSSNVNRENVRFSNEFINSLESAKGLMSANGDNYLSVDTWLISESEKNPIREILAKFIDIKEFQKELQNLRAGRKIESKTSDETLDSLNKFGIDLTAKASEGKLDPVIGREEEIERLMQILIRKTKNNPILLGEPGVGKTAIVEALAQRIIKKDVPKSLQNKKVIALDMSALIAGAKYRGEFEDRLKAVVNEVIKSENIILFIDEIHTIVGAGASEGSMDAANILKPALARGELHTIGATTLKEYRKYFEKDAALQRRFQPVNVGEPSVNEALAMLRGIKEKLEIHHNVTINDSALVAAAKLSKRYIADRFLPDKAIDLIDEAAAELKMQIESEPSSLRKARKDIETLEVENEALKMENDEKNQKRLDEIAKELANLKEKQSALNSQFENEKAVFDSISAKKKEIDSLKNEAVFAKNKGEFQKAAELEYGKIPECEKEVANLEEKWKKMSENGVLLKNQVDEDLVAGILSKWTGISVQKMLTSEKQKFLEVEKHLKESVIGQDKALSALARAIKRNKAGLNADNKPIGSFLFLGPTGVGKTQSAKALAKFLFDDEKAMIRFDMSEFMEKHSVSRLLGAPPGYVGHEEGGELTEAVRRKPYSVLLFDEVEKAHKDVFNILLGILDDGRATDSKGVTVDFKNTIIILTSNIASSAIMNLSGKEQEDAVKNELKNFFKPEFLNRLDDIITFNPLGKDEAYEIVKLLFKDLQKSLENKGIKASLSENAALLIAKDGFDPDFGARPLRRAIYDLIEDKLSDMILADKLNENDEIVIDAKNDEIVIDAKNDEIVIEKA</sequence>
<dbReference type="InterPro" id="IPR036628">
    <property type="entry name" value="Clp_N_dom_sf"/>
</dbReference>
<dbReference type="Pfam" id="PF02861">
    <property type="entry name" value="Clp_N"/>
    <property type="match status" value="1"/>
</dbReference>
<evidence type="ECO:0000313" key="13">
    <source>
        <dbReference type="EMBL" id="EAL4184512.1"/>
    </source>
</evidence>
<dbReference type="RefSeq" id="WP_060808141.1">
    <property type="nucleotide sequence ID" value="NZ_CP017868.1"/>
</dbReference>
<keyword evidence="6 9" id="KW-0143">Chaperone</keyword>
<comment type="similarity">
    <text evidence="1 9">Belongs to the ClpA/ClpB family.</text>
</comment>
<dbReference type="InterPro" id="IPR041546">
    <property type="entry name" value="ClpA/ClpB_AAA_lid"/>
</dbReference>
<keyword evidence="4 9" id="KW-0547">Nucleotide-binding</keyword>
<reference evidence="13" key="1">
    <citation type="submission" date="2018-05" db="EMBL/GenBank/DDBJ databases">
        <authorList>
            <consortium name="GenomeTrakr network: Whole genome sequencing for foodborne pathogen traceback"/>
        </authorList>
    </citation>
    <scope>NUCLEOTIDE SEQUENCE</scope>
    <source>
        <strain evidence="13">NC_C6641</strain>
    </source>
</reference>
<dbReference type="PRINTS" id="PR00300">
    <property type="entry name" value="CLPPROTEASEA"/>
</dbReference>
<feature type="coiled-coil region" evidence="10">
    <location>
        <begin position="412"/>
        <end position="526"/>
    </location>
</feature>
<dbReference type="PROSITE" id="PS51903">
    <property type="entry name" value="CLP_R"/>
    <property type="match status" value="1"/>
</dbReference>
<protein>
    <recommendedName>
        <fullName evidence="2">Chaperone protein ClpB</fullName>
    </recommendedName>
</protein>
<keyword evidence="3 8" id="KW-0677">Repeat</keyword>
<evidence type="ECO:0000256" key="1">
    <source>
        <dbReference type="ARBA" id="ARBA00008675"/>
    </source>
</evidence>
<reference evidence="12" key="2">
    <citation type="submission" date="2018-05" db="EMBL/GenBank/DDBJ databases">
        <authorList>
            <consortium name="NARMS: The National Antimicrobial Resistance Monitoring System"/>
        </authorList>
    </citation>
    <scope>NUCLEOTIDE SEQUENCE</scope>
    <source>
        <strain evidence="12">CVM N56302</strain>
    </source>
</reference>
<comment type="caution">
    <text evidence="12">The sequence shown here is derived from an EMBL/GenBank/DDBJ whole genome shotgun (WGS) entry which is preliminary data.</text>
</comment>
<dbReference type="InterPro" id="IPR050130">
    <property type="entry name" value="ClpA_ClpB"/>
</dbReference>
<dbReference type="Pfam" id="PF10431">
    <property type="entry name" value="ClpB_D2-small"/>
    <property type="match status" value="1"/>
</dbReference>
<evidence type="ECO:0000256" key="5">
    <source>
        <dbReference type="ARBA" id="ARBA00022840"/>
    </source>
</evidence>
<dbReference type="Pfam" id="PF07724">
    <property type="entry name" value="AAA_2"/>
    <property type="match status" value="1"/>
</dbReference>